<sequence>MRLSLSILLLLSHCKVLHGELLTDTNLLHSSLEGFKPAKLRNSGSEAIPCTRLRKRSILGLGCKGNSVIQMVKSRTTRTPYGAQVSTQNSKLSNSEFERFLSASSRKKTSRFDALKKDSTNSGVKKYSPPDHHPNDDDGYNPVRSMRKPPEFSPIPEPKEKFDTWGQKPKSGTTNSAKSEKKFIQALKGTFRTMVWDHGEPELDHLHERLIDFFQRLWKWFKSIPKTYRILFGHEPDPESLTLDAAFLRESRGIAEKVAQSMVDSYLLKVKRSRILPHKEALRKAMVEYMKLSVTIQVKDYLAIDPTLVRLILPDKTRAMLINILVINIKDRDASRSSRLDCALLLKFIERFGESIYAKLSIKDLKYLLAEDAFGPEFSAVEVDQTYIYQQIQHQKHVQELENLKTERESALSHDKTQKWDLNAPDSPLPSWISHQT</sequence>
<gene>
    <name evidence="3" type="ORF">CROQUDRAFT_130922</name>
</gene>
<dbReference type="Proteomes" id="UP000886653">
    <property type="component" value="Unassembled WGS sequence"/>
</dbReference>
<evidence type="ECO:0000256" key="2">
    <source>
        <dbReference type="SAM" id="SignalP"/>
    </source>
</evidence>
<dbReference type="OrthoDB" id="10448278at2759"/>
<comment type="caution">
    <text evidence="3">The sequence shown here is derived from an EMBL/GenBank/DDBJ whole genome shotgun (WGS) entry which is preliminary data.</text>
</comment>
<keyword evidence="2" id="KW-0732">Signal</keyword>
<organism evidence="3 4">
    <name type="scientific">Cronartium quercuum f. sp. fusiforme G11</name>
    <dbReference type="NCBI Taxonomy" id="708437"/>
    <lineage>
        <taxon>Eukaryota</taxon>
        <taxon>Fungi</taxon>
        <taxon>Dikarya</taxon>
        <taxon>Basidiomycota</taxon>
        <taxon>Pucciniomycotina</taxon>
        <taxon>Pucciniomycetes</taxon>
        <taxon>Pucciniales</taxon>
        <taxon>Coleosporiaceae</taxon>
        <taxon>Cronartium</taxon>
    </lineage>
</organism>
<evidence type="ECO:0000313" key="3">
    <source>
        <dbReference type="EMBL" id="KAG0149939.1"/>
    </source>
</evidence>
<accession>A0A9P6NQ12</accession>
<feature type="region of interest" description="Disordered" evidence="1">
    <location>
        <begin position="111"/>
        <end position="178"/>
    </location>
</feature>
<protein>
    <submittedName>
        <fullName evidence="3">Uncharacterized protein</fullName>
    </submittedName>
</protein>
<proteinExistence type="predicted"/>
<name>A0A9P6NQ12_9BASI</name>
<evidence type="ECO:0000256" key="1">
    <source>
        <dbReference type="SAM" id="MobiDB-lite"/>
    </source>
</evidence>
<evidence type="ECO:0000313" key="4">
    <source>
        <dbReference type="Proteomes" id="UP000886653"/>
    </source>
</evidence>
<dbReference type="EMBL" id="MU167223">
    <property type="protein sequence ID" value="KAG0149939.1"/>
    <property type="molecule type" value="Genomic_DNA"/>
</dbReference>
<reference evidence="3" key="1">
    <citation type="submission" date="2013-11" db="EMBL/GenBank/DDBJ databases">
        <title>Genome sequence of the fusiform rust pathogen reveals effectors for host alternation and coevolution with pine.</title>
        <authorList>
            <consortium name="DOE Joint Genome Institute"/>
            <person name="Smith K."/>
            <person name="Pendleton A."/>
            <person name="Kubisiak T."/>
            <person name="Anderson C."/>
            <person name="Salamov A."/>
            <person name="Aerts A."/>
            <person name="Riley R."/>
            <person name="Clum A."/>
            <person name="Lindquist E."/>
            <person name="Ence D."/>
            <person name="Campbell M."/>
            <person name="Kronenberg Z."/>
            <person name="Feau N."/>
            <person name="Dhillon B."/>
            <person name="Hamelin R."/>
            <person name="Burleigh J."/>
            <person name="Smith J."/>
            <person name="Yandell M."/>
            <person name="Nelson C."/>
            <person name="Grigoriev I."/>
            <person name="Davis J."/>
        </authorList>
    </citation>
    <scope>NUCLEOTIDE SEQUENCE</scope>
    <source>
        <strain evidence="3">G11</strain>
    </source>
</reference>
<keyword evidence="4" id="KW-1185">Reference proteome</keyword>
<feature type="region of interest" description="Disordered" evidence="1">
    <location>
        <begin position="413"/>
        <end position="437"/>
    </location>
</feature>
<feature type="signal peptide" evidence="2">
    <location>
        <begin position="1"/>
        <end position="19"/>
    </location>
</feature>
<dbReference type="AlphaFoldDB" id="A0A9P6NQ12"/>
<feature type="chain" id="PRO_5040428402" evidence="2">
    <location>
        <begin position="20"/>
        <end position="437"/>
    </location>
</feature>